<reference evidence="4" key="1">
    <citation type="submission" date="2016-10" db="EMBL/GenBank/DDBJ databases">
        <authorList>
            <person name="Varghese N."/>
            <person name="Submissions S."/>
        </authorList>
    </citation>
    <scope>NUCLEOTIDE SEQUENCE [LARGE SCALE GENOMIC DNA]</scope>
    <source>
        <strain evidence="4">DSM 18130</strain>
    </source>
</reference>
<dbReference type="InterPro" id="IPR052754">
    <property type="entry name" value="NTPase_KAP_P-loop"/>
</dbReference>
<dbReference type="PANTHER" id="PTHR22674">
    <property type="entry name" value="NTPASE, KAP FAMILY P-LOOP DOMAIN-CONTAINING 1"/>
    <property type="match status" value="1"/>
</dbReference>
<dbReference type="PANTHER" id="PTHR22674:SF6">
    <property type="entry name" value="NTPASE KAP FAMILY P-LOOP DOMAIN-CONTAINING PROTEIN 1"/>
    <property type="match status" value="1"/>
</dbReference>
<dbReference type="OrthoDB" id="88903at2"/>
<keyword evidence="1" id="KW-0812">Transmembrane</keyword>
<feature type="domain" description="KAP NTPase" evidence="2">
    <location>
        <begin position="148"/>
        <end position="415"/>
    </location>
</feature>
<dbReference type="InterPro" id="IPR011646">
    <property type="entry name" value="KAP_P-loop"/>
</dbReference>
<keyword evidence="1" id="KW-0472">Membrane</keyword>
<evidence type="ECO:0000256" key="1">
    <source>
        <dbReference type="SAM" id="Phobius"/>
    </source>
</evidence>
<dbReference type="STRING" id="332999.SAMN04488511_101168"/>
<feature type="transmembrane region" description="Helical" evidence="1">
    <location>
        <begin position="64"/>
        <end position="82"/>
    </location>
</feature>
<keyword evidence="1" id="KW-1133">Transmembrane helix</keyword>
<dbReference type="Gene3D" id="3.40.50.300">
    <property type="entry name" value="P-loop containing nucleotide triphosphate hydrolases"/>
    <property type="match status" value="1"/>
</dbReference>
<accession>A0A1I0SFK9</accession>
<dbReference type="InterPro" id="IPR027417">
    <property type="entry name" value="P-loop_NTPase"/>
</dbReference>
<dbReference type="EMBL" id="FOJM01000001">
    <property type="protein sequence ID" value="SFA38295.1"/>
    <property type="molecule type" value="Genomic_DNA"/>
</dbReference>
<proteinExistence type="predicted"/>
<evidence type="ECO:0000313" key="4">
    <source>
        <dbReference type="Proteomes" id="UP000198836"/>
    </source>
</evidence>
<keyword evidence="4" id="KW-1185">Reference proteome</keyword>
<dbReference type="RefSeq" id="WP_090979268.1">
    <property type="nucleotide sequence ID" value="NZ_FOJM01000001.1"/>
</dbReference>
<dbReference type="AlphaFoldDB" id="A0A1I0SFK9"/>
<dbReference type="Proteomes" id="UP000198836">
    <property type="component" value="Unassembled WGS sequence"/>
</dbReference>
<evidence type="ECO:0000259" key="2">
    <source>
        <dbReference type="Pfam" id="PF07693"/>
    </source>
</evidence>
<organism evidence="3 4">
    <name type="scientific">Pedobacter suwonensis</name>
    <dbReference type="NCBI Taxonomy" id="332999"/>
    <lineage>
        <taxon>Bacteria</taxon>
        <taxon>Pseudomonadati</taxon>
        <taxon>Bacteroidota</taxon>
        <taxon>Sphingobacteriia</taxon>
        <taxon>Sphingobacteriales</taxon>
        <taxon>Sphingobacteriaceae</taxon>
        <taxon>Pedobacter</taxon>
    </lineage>
</organism>
<evidence type="ECO:0000313" key="3">
    <source>
        <dbReference type="EMBL" id="SFA38295.1"/>
    </source>
</evidence>
<feature type="transmembrane region" description="Helical" evidence="1">
    <location>
        <begin position="33"/>
        <end position="52"/>
    </location>
</feature>
<gene>
    <name evidence="3" type="ORF">SAMN04488511_101168</name>
</gene>
<name>A0A1I0SFK9_9SPHI</name>
<dbReference type="SUPFAM" id="SSF52540">
    <property type="entry name" value="P-loop containing nucleoside triphosphate hydrolases"/>
    <property type="match status" value="1"/>
</dbReference>
<protein>
    <submittedName>
        <fullName evidence="3">KAP family P-loop domain-containing protein</fullName>
    </submittedName>
</protein>
<dbReference type="Pfam" id="PF07693">
    <property type="entry name" value="KAP_NTPase"/>
    <property type="match status" value="1"/>
</dbReference>
<sequence>MFTDSVHNIPKSIKTKFDGFIVLPLFGDIESNTLNSIMFSMLAIISLVVSYGQFRAKKALSADWSLLFLFVLIAYVIIRWFTDCYEFMPFSYFGNIKYTDVVILICLEAVVLKTNEIYSKSDEPVYLDEPFLIDLPILGSEQDLLNRQKFAVRIANKIQSLPNLDDAGSLAIGITGEWGSGKTSFNNLIEAAIDKENRIIIKFNPWRSSSSEKIIEDFFSLLIAELKPYDQNLSNSVYAYARTLTKIDDNILTKIIQYVADLFERSNKNEIYDSINKSLVAISKQIIIFIDDLDRLDKKEIAEVLRIIRNTGNFNKVVYVVAYDKDYVLEGIKSFNESNHQAFLEKIFQFEFALPLYRAEVIRHYLKTLLRSQLPEGFENQVEIALESRGYNGVNFTSEIIETHRGAIRLVNALSFEIKDIIHDVFFYDFYLLQLLKTKFPKVFKLLFDNYQLYFVPFDRGKEVYHRLRKEHERNVDDNQLDMRRFMRFGDDGLRDNNLTEEQKEPIFFSELPRLGLSESQQLLIRRLIFELLDPDRETGTLKNERYKVFAKAANFYKYFAFELLDGEIPSVDFENSRRNPYEKYLEEVIQWTNENKFSAVMDRLNKIEIFETLAEFENHIKILFEIGRWYSKRDGIHGYDKGYLLGVMLYPMKNIEEQLSLYGSMDEYITFLKSNFIQDEGSRAFENLMINYILSQHEKFPISNPELSKISLENLKRYTLEFDELSSEFWNVYHSCKVKDEESFRLQTPPEAQAMMREFYKTHTYAKDLGKFIMQTSPESEYYYIDKARWEGIFDSIGEFEEWFNSALNIDKTSTYFGEFISFYNKSIPARPNGIKWDFKYITPDRWR</sequence>